<keyword evidence="4" id="KW-1185">Reference proteome</keyword>
<dbReference type="Pfam" id="PF08346">
    <property type="entry name" value="AntA"/>
    <property type="match status" value="1"/>
</dbReference>
<dbReference type="AlphaFoldDB" id="A0A0R2CNU4"/>
<organism evidence="3 4">
    <name type="scientific">Loigolactobacillus rennini DSM 20253</name>
    <dbReference type="NCBI Taxonomy" id="1423796"/>
    <lineage>
        <taxon>Bacteria</taxon>
        <taxon>Bacillati</taxon>
        <taxon>Bacillota</taxon>
        <taxon>Bacilli</taxon>
        <taxon>Lactobacillales</taxon>
        <taxon>Lactobacillaceae</taxon>
        <taxon>Loigolactobacillus</taxon>
    </lineage>
</organism>
<sequence length="241" mass="27342">MAALIKTFHRNDGNIAVDGRDLHDFLDIETPYRKWFPRMLEYGFNENKDFVTFGQKSPIANGGYKNIENHALTLSMAKELSMIQRTERGKQARQYFIRMEEQAKQIGKFTIPNSLPEALRLAADQAEQIEIMKPKAIFADAVSVSHTAILVGELAKLLRQNGIDIGQNRLFAWLRRNGYLINRKGTDWNQPTQRSADMGLFKVKETTINHPDGSVSISKTVKVTGKGQQYFINKLLQGATK</sequence>
<dbReference type="RefSeq" id="WP_057874911.1">
    <property type="nucleotide sequence ID" value="NZ_AYYI01000105.1"/>
</dbReference>
<dbReference type="PATRIC" id="fig|1423796.3.peg.929"/>
<dbReference type="Proteomes" id="UP000051638">
    <property type="component" value="Unassembled WGS sequence"/>
</dbReference>
<feature type="domain" description="AntA/AntB antirepressor" evidence="2">
    <location>
        <begin position="17"/>
        <end position="86"/>
    </location>
</feature>
<dbReference type="OrthoDB" id="9812611at2"/>
<name>A0A0R2CNU4_9LACO</name>
<proteinExistence type="predicted"/>
<dbReference type="Pfam" id="PF03374">
    <property type="entry name" value="ANT"/>
    <property type="match status" value="1"/>
</dbReference>
<dbReference type="STRING" id="1423796.FC24_GL000908"/>
<feature type="domain" description="Antirepressor protein C-terminal" evidence="1">
    <location>
        <begin position="127"/>
        <end position="236"/>
    </location>
</feature>
<dbReference type="InterPro" id="IPR005039">
    <property type="entry name" value="Ant_C"/>
</dbReference>
<dbReference type="PROSITE" id="PS50096">
    <property type="entry name" value="IQ"/>
    <property type="match status" value="1"/>
</dbReference>
<evidence type="ECO:0000313" key="4">
    <source>
        <dbReference type="Proteomes" id="UP000051638"/>
    </source>
</evidence>
<protein>
    <submittedName>
        <fullName evidence="3">Phage-encoded protein</fullName>
    </submittedName>
</protein>
<dbReference type="EMBL" id="AYYI01000105">
    <property type="protein sequence ID" value="KRM92890.1"/>
    <property type="molecule type" value="Genomic_DNA"/>
</dbReference>
<accession>A0A0R2CNU4</accession>
<comment type="caution">
    <text evidence="3">The sequence shown here is derived from an EMBL/GenBank/DDBJ whole genome shotgun (WGS) entry which is preliminary data.</text>
</comment>
<evidence type="ECO:0000259" key="2">
    <source>
        <dbReference type="Pfam" id="PF08346"/>
    </source>
</evidence>
<reference evidence="3 4" key="1">
    <citation type="journal article" date="2015" name="Genome Announc.">
        <title>Expanding the biotechnology potential of lactobacilli through comparative genomics of 213 strains and associated genera.</title>
        <authorList>
            <person name="Sun Z."/>
            <person name="Harris H.M."/>
            <person name="McCann A."/>
            <person name="Guo C."/>
            <person name="Argimon S."/>
            <person name="Zhang W."/>
            <person name="Yang X."/>
            <person name="Jeffery I.B."/>
            <person name="Cooney J.C."/>
            <person name="Kagawa T.F."/>
            <person name="Liu W."/>
            <person name="Song Y."/>
            <person name="Salvetti E."/>
            <person name="Wrobel A."/>
            <person name="Rasinkangas P."/>
            <person name="Parkhill J."/>
            <person name="Rea M.C."/>
            <person name="O'Sullivan O."/>
            <person name="Ritari J."/>
            <person name="Douillard F.P."/>
            <person name="Paul Ross R."/>
            <person name="Yang R."/>
            <person name="Briner A.E."/>
            <person name="Felis G.E."/>
            <person name="de Vos W.M."/>
            <person name="Barrangou R."/>
            <person name="Klaenhammer T.R."/>
            <person name="Caufield P.W."/>
            <person name="Cui Y."/>
            <person name="Zhang H."/>
            <person name="O'Toole P.W."/>
        </authorList>
    </citation>
    <scope>NUCLEOTIDE SEQUENCE [LARGE SCALE GENOMIC DNA]</scope>
    <source>
        <strain evidence="3 4">DSM 20253</strain>
    </source>
</reference>
<dbReference type="GO" id="GO:0003677">
    <property type="term" value="F:DNA binding"/>
    <property type="evidence" value="ECO:0007669"/>
    <property type="project" value="InterPro"/>
</dbReference>
<evidence type="ECO:0000313" key="3">
    <source>
        <dbReference type="EMBL" id="KRM92890.1"/>
    </source>
</evidence>
<dbReference type="InterPro" id="IPR013557">
    <property type="entry name" value="AntA/B_antirep"/>
</dbReference>
<evidence type="ECO:0000259" key="1">
    <source>
        <dbReference type="Pfam" id="PF03374"/>
    </source>
</evidence>
<gene>
    <name evidence="3" type="ORF">FC24_GL000908</name>
</gene>